<accession>A0ABR4CQZ2</accession>
<evidence type="ECO:0000313" key="4">
    <source>
        <dbReference type="Proteomes" id="UP001595075"/>
    </source>
</evidence>
<gene>
    <name evidence="3" type="ORF">VTL71DRAFT_11729</name>
</gene>
<keyword evidence="4" id="KW-1185">Reference proteome</keyword>
<evidence type="ECO:0000313" key="3">
    <source>
        <dbReference type="EMBL" id="KAL2072386.1"/>
    </source>
</evidence>
<feature type="chain" id="PRO_5045791712" evidence="2">
    <location>
        <begin position="21"/>
        <end position="231"/>
    </location>
</feature>
<comment type="caution">
    <text evidence="3">The sequence shown here is derived from an EMBL/GenBank/DDBJ whole genome shotgun (WGS) entry which is preliminary data.</text>
</comment>
<protein>
    <submittedName>
        <fullName evidence="3">Uncharacterized protein</fullName>
    </submittedName>
</protein>
<keyword evidence="2" id="KW-0732">Signal</keyword>
<dbReference type="EMBL" id="JAZHXI010000004">
    <property type="protein sequence ID" value="KAL2072386.1"/>
    <property type="molecule type" value="Genomic_DNA"/>
</dbReference>
<organism evidence="3 4">
    <name type="scientific">Oculimacula yallundae</name>
    <dbReference type="NCBI Taxonomy" id="86028"/>
    <lineage>
        <taxon>Eukaryota</taxon>
        <taxon>Fungi</taxon>
        <taxon>Dikarya</taxon>
        <taxon>Ascomycota</taxon>
        <taxon>Pezizomycotina</taxon>
        <taxon>Leotiomycetes</taxon>
        <taxon>Helotiales</taxon>
        <taxon>Ploettnerulaceae</taxon>
        <taxon>Oculimacula</taxon>
    </lineage>
</organism>
<reference evidence="3 4" key="1">
    <citation type="journal article" date="2024" name="Commun. Biol.">
        <title>Comparative genomic analysis of thermophilic fungi reveals convergent evolutionary adaptations and gene losses.</title>
        <authorList>
            <person name="Steindorff A.S."/>
            <person name="Aguilar-Pontes M.V."/>
            <person name="Robinson A.J."/>
            <person name="Andreopoulos B."/>
            <person name="LaButti K."/>
            <person name="Kuo A."/>
            <person name="Mondo S."/>
            <person name="Riley R."/>
            <person name="Otillar R."/>
            <person name="Haridas S."/>
            <person name="Lipzen A."/>
            <person name="Grimwood J."/>
            <person name="Schmutz J."/>
            <person name="Clum A."/>
            <person name="Reid I.D."/>
            <person name="Moisan M.C."/>
            <person name="Butler G."/>
            <person name="Nguyen T.T.M."/>
            <person name="Dewar K."/>
            <person name="Conant G."/>
            <person name="Drula E."/>
            <person name="Henrissat B."/>
            <person name="Hansel C."/>
            <person name="Singer S."/>
            <person name="Hutchinson M.I."/>
            <person name="de Vries R.P."/>
            <person name="Natvig D.O."/>
            <person name="Powell A.J."/>
            <person name="Tsang A."/>
            <person name="Grigoriev I.V."/>
        </authorList>
    </citation>
    <scope>NUCLEOTIDE SEQUENCE [LARGE SCALE GENOMIC DNA]</scope>
    <source>
        <strain evidence="3 4">CBS 494.80</strain>
    </source>
</reference>
<sequence>MIKSICTISCLLLSLRIAVASPSGNTSPPPQLANSKGPQRPISFSAPSQHPIIDNYLPLRDETFAFNDTINVYPLGPDHPIPVTYSLSSHLCVPLISSTPYVMNELSTKLRSKHRDGITFPTASNTSTPSLPVFLAANITEQLYRSKFVISLSLKLSPLNTTLTEVPTSDWRSIITLLEQSAEELDRAARKRNGAGVGSVLVLRAEIASVGVLAEWRFWSVIDGLAIICEM</sequence>
<feature type="signal peptide" evidence="2">
    <location>
        <begin position="1"/>
        <end position="20"/>
    </location>
</feature>
<evidence type="ECO:0000256" key="1">
    <source>
        <dbReference type="SAM" id="MobiDB-lite"/>
    </source>
</evidence>
<proteinExistence type="predicted"/>
<feature type="compositionally biased region" description="Polar residues" evidence="1">
    <location>
        <begin position="22"/>
        <end position="37"/>
    </location>
</feature>
<name>A0ABR4CQZ2_9HELO</name>
<evidence type="ECO:0000256" key="2">
    <source>
        <dbReference type="SAM" id="SignalP"/>
    </source>
</evidence>
<dbReference type="Proteomes" id="UP001595075">
    <property type="component" value="Unassembled WGS sequence"/>
</dbReference>
<feature type="region of interest" description="Disordered" evidence="1">
    <location>
        <begin position="22"/>
        <end position="44"/>
    </location>
</feature>